<evidence type="ECO:0000313" key="2">
    <source>
        <dbReference type="Proteomes" id="UP000215137"/>
    </source>
</evidence>
<dbReference type="AlphaFoldDB" id="A0A248TKF2"/>
<organism evidence="1 2">
    <name type="scientific">Cytobacillus kochii</name>
    <dbReference type="NCBI Taxonomy" id="859143"/>
    <lineage>
        <taxon>Bacteria</taxon>
        <taxon>Bacillati</taxon>
        <taxon>Bacillota</taxon>
        <taxon>Bacilli</taxon>
        <taxon>Bacillales</taxon>
        <taxon>Bacillaceae</taxon>
        <taxon>Cytobacillus</taxon>
    </lineage>
</organism>
<keyword evidence="2" id="KW-1185">Reference proteome</keyword>
<protein>
    <submittedName>
        <fullName evidence="1">Uncharacterized protein</fullName>
    </submittedName>
</protein>
<accession>A0A248TKF2</accession>
<dbReference type="OrthoDB" id="6191536at2"/>
<dbReference type="RefSeq" id="WP_095372179.1">
    <property type="nucleotide sequence ID" value="NZ_CP022983.1"/>
</dbReference>
<dbReference type="KEGG" id="bko:CKF48_15750"/>
<gene>
    <name evidence="1" type="ORF">CKF48_15750</name>
</gene>
<reference evidence="1 2" key="1">
    <citation type="submission" date="2017-08" db="EMBL/GenBank/DDBJ databases">
        <title>Complete Genome Sequence of Bacillus kochii Oregon-R-modENCODE STRAIN BDGP4, isolated from Drosophila melanogaster gut.</title>
        <authorList>
            <person name="Wan K.H."/>
            <person name="Yu C."/>
            <person name="Park S."/>
            <person name="Hammonds A.S."/>
            <person name="Booth B.W."/>
            <person name="Celniker S.E."/>
        </authorList>
    </citation>
    <scope>NUCLEOTIDE SEQUENCE [LARGE SCALE GENOMIC DNA]</scope>
    <source>
        <strain evidence="1 2">BDGP4</strain>
    </source>
</reference>
<dbReference type="EMBL" id="CP022983">
    <property type="protein sequence ID" value="ASV68609.1"/>
    <property type="molecule type" value="Genomic_DNA"/>
</dbReference>
<dbReference type="Proteomes" id="UP000215137">
    <property type="component" value="Chromosome"/>
</dbReference>
<sequence length="61" mass="6582">MQYAIYGGTSVSKEAIIALPPLGERKEIFSSLGSVLSGHRIISFDLPGHNGEVDMSLTNYL</sequence>
<proteinExistence type="predicted"/>
<name>A0A248TKF2_9BACI</name>
<evidence type="ECO:0000313" key="1">
    <source>
        <dbReference type="EMBL" id="ASV68609.1"/>
    </source>
</evidence>